<dbReference type="InterPro" id="IPR017907">
    <property type="entry name" value="Znf_RING_CS"/>
</dbReference>
<evidence type="ECO:0000256" key="9">
    <source>
        <dbReference type="ARBA" id="ARBA00022737"/>
    </source>
</evidence>
<evidence type="ECO:0000313" key="17">
    <source>
        <dbReference type="EMBL" id="VVB16683.1"/>
    </source>
</evidence>
<dbReference type="InterPro" id="IPR001841">
    <property type="entry name" value="Znf_RING"/>
</dbReference>
<dbReference type="CDD" id="cd22582">
    <property type="entry name" value="BRcat_RBR_unk"/>
    <property type="match status" value="1"/>
</dbReference>
<organism evidence="17 18">
    <name type="scientific">Arabis nemorensis</name>
    <dbReference type="NCBI Taxonomy" id="586526"/>
    <lineage>
        <taxon>Eukaryota</taxon>
        <taxon>Viridiplantae</taxon>
        <taxon>Streptophyta</taxon>
        <taxon>Embryophyta</taxon>
        <taxon>Tracheophyta</taxon>
        <taxon>Spermatophyta</taxon>
        <taxon>Magnoliopsida</taxon>
        <taxon>eudicotyledons</taxon>
        <taxon>Gunneridae</taxon>
        <taxon>Pentapetalae</taxon>
        <taxon>rosids</taxon>
        <taxon>malvids</taxon>
        <taxon>Brassicales</taxon>
        <taxon>Brassicaceae</taxon>
        <taxon>Arabideae</taxon>
        <taxon>Arabis</taxon>
    </lineage>
</organism>
<dbReference type="InterPro" id="IPR002867">
    <property type="entry name" value="IBR_dom"/>
</dbReference>
<dbReference type="InterPro" id="IPR013083">
    <property type="entry name" value="Znf_RING/FYVE/PHD"/>
</dbReference>
<dbReference type="Gene3D" id="3.30.40.10">
    <property type="entry name" value="Zinc/RING finger domain, C3HC4 (zinc finger)"/>
    <property type="match status" value="1"/>
</dbReference>
<evidence type="ECO:0000256" key="3">
    <source>
        <dbReference type="ARBA" id="ARBA00003976"/>
    </source>
</evidence>
<dbReference type="Pfam" id="PF00097">
    <property type="entry name" value="zf-C3HC4"/>
    <property type="match status" value="1"/>
</dbReference>
<dbReference type="AlphaFoldDB" id="A0A565CSF7"/>
<keyword evidence="10 13" id="KW-0863">Zinc-finger</keyword>
<dbReference type="OrthoDB" id="1024489at2759"/>
<evidence type="ECO:0000256" key="10">
    <source>
        <dbReference type="ARBA" id="ARBA00022771"/>
    </source>
</evidence>
<dbReference type="FunFam" id="3.30.40.10:FF:000230">
    <property type="entry name" value="RBR-type E3 ubiquitin transferase"/>
    <property type="match status" value="1"/>
</dbReference>
<dbReference type="PROSITE" id="PS51873">
    <property type="entry name" value="TRIAD"/>
    <property type="match status" value="1"/>
</dbReference>
<keyword evidence="7" id="KW-0808">Transferase</keyword>
<evidence type="ECO:0000256" key="2">
    <source>
        <dbReference type="ARBA" id="ARBA00001947"/>
    </source>
</evidence>
<comment type="cofactor">
    <cofactor evidence="2">
        <name>Zn(2+)</name>
        <dbReference type="ChEBI" id="CHEBI:29105"/>
    </cofactor>
</comment>
<evidence type="ECO:0000256" key="14">
    <source>
        <dbReference type="SAM" id="Phobius"/>
    </source>
</evidence>
<accession>A0A565CSF7</accession>
<dbReference type="SMART" id="SM00647">
    <property type="entry name" value="IBR"/>
    <property type="match status" value="2"/>
</dbReference>
<keyword evidence="14" id="KW-1133">Transmembrane helix</keyword>
<evidence type="ECO:0000259" key="16">
    <source>
        <dbReference type="PROSITE" id="PS51873"/>
    </source>
</evidence>
<dbReference type="Pfam" id="PF01485">
    <property type="entry name" value="IBR"/>
    <property type="match status" value="2"/>
</dbReference>
<comment type="pathway">
    <text evidence="4">Protein modification; protein ubiquitination.</text>
</comment>
<feature type="transmembrane region" description="Helical" evidence="14">
    <location>
        <begin position="232"/>
        <end position="256"/>
    </location>
</feature>
<evidence type="ECO:0000259" key="15">
    <source>
        <dbReference type="PROSITE" id="PS50089"/>
    </source>
</evidence>
<reference evidence="17" key="1">
    <citation type="submission" date="2019-07" db="EMBL/GenBank/DDBJ databases">
        <authorList>
            <person name="Dittberner H."/>
        </authorList>
    </citation>
    <scope>NUCLEOTIDE SEQUENCE [LARGE SCALE GENOMIC DNA]</scope>
</reference>
<dbReference type="PROSITE" id="PS00518">
    <property type="entry name" value="ZF_RING_1"/>
    <property type="match status" value="1"/>
</dbReference>
<keyword evidence="18" id="KW-1185">Reference proteome</keyword>
<dbReference type="GO" id="GO:0008270">
    <property type="term" value="F:zinc ion binding"/>
    <property type="evidence" value="ECO:0007669"/>
    <property type="project" value="UniProtKB-KW"/>
</dbReference>
<keyword evidence="9" id="KW-0677">Repeat</keyword>
<comment type="function">
    <text evidence="3">Might act as an E3 ubiquitin-protein ligase, or as part of E3 complex, which accepts ubiquitin from specific E2 ubiquitin-conjugating enzymes and then transfers it to substrates.</text>
</comment>
<feature type="domain" description="RING-type" evidence="16">
    <location>
        <begin position="5"/>
        <end position="222"/>
    </location>
</feature>
<dbReference type="CDD" id="cd22584">
    <property type="entry name" value="Rcat_RBR_unk"/>
    <property type="match status" value="1"/>
</dbReference>
<dbReference type="EC" id="2.3.2.31" evidence="6"/>
<dbReference type="SUPFAM" id="SSF57850">
    <property type="entry name" value="RING/U-box"/>
    <property type="match status" value="3"/>
</dbReference>
<dbReference type="UniPathway" id="UPA00143"/>
<evidence type="ECO:0000256" key="7">
    <source>
        <dbReference type="ARBA" id="ARBA00022679"/>
    </source>
</evidence>
<dbReference type="Proteomes" id="UP000489600">
    <property type="component" value="Unassembled WGS sequence"/>
</dbReference>
<gene>
    <name evidence="17" type="ORF">ANE_LOCUS27127</name>
</gene>
<feature type="domain" description="RING-type" evidence="15">
    <location>
        <begin position="9"/>
        <end position="57"/>
    </location>
</feature>
<dbReference type="PANTHER" id="PTHR11685">
    <property type="entry name" value="RBR FAMILY RING FINGER AND IBR DOMAIN-CONTAINING"/>
    <property type="match status" value="1"/>
</dbReference>
<keyword evidence="11" id="KW-0833">Ubl conjugation pathway</keyword>
<dbReference type="Gene3D" id="1.20.120.1750">
    <property type="match status" value="1"/>
</dbReference>
<dbReference type="GO" id="GO:0061630">
    <property type="term" value="F:ubiquitin protein ligase activity"/>
    <property type="evidence" value="ECO:0007669"/>
    <property type="project" value="UniProtKB-EC"/>
</dbReference>
<dbReference type="InterPro" id="IPR031127">
    <property type="entry name" value="E3_UB_ligase_RBR"/>
</dbReference>
<evidence type="ECO:0000256" key="11">
    <source>
        <dbReference type="ARBA" id="ARBA00022786"/>
    </source>
</evidence>
<protein>
    <recommendedName>
        <fullName evidence="6">RBR-type E3 ubiquitin transferase</fullName>
        <ecNumber evidence="6">2.3.2.31</ecNumber>
    </recommendedName>
</protein>
<evidence type="ECO:0000256" key="13">
    <source>
        <dbReference type="PROSITE-ProRule" id="PRU00175"/>
    </source>
</evidence>
<evidence type="ECO:0000256" key="1">
    <source>
        <dbReference type="ARBA" id="ARBA00001798"/>
    </source>
</evidence>
<comment type="catalytic activity">
    <reaction evidence="1">
        <text>[E2 ubiquitin-conjugating enzyme]-S-ubiquitinyl-L-cysteine + [acceptor protein]-L-lysine = [E2 ubiquitin-conjugating enzyme]-L-cysteine + [acceptor protein]-N(6)-ubiquitinyl-L-lysine.</text>
        <dbReference type="EC" id="2.3.2.31"/>
    </reaction>
</comment>
<dbReference type="EMBL" id="CABITT030000008">
    <property type="protein sequence ID" value="VVB16683.1"/>
    <property type="molecule type" value="Genomic_DNA"/>
</dbReference>
<comment type="similarity">
    <text evidence="5">Belongs to the RBR family. Ariadne subfamily.</text>
</comment>
<keyword evidence="12" id="KW-0862">Zinc</keyword>
<evidence type="ECO:0000256" key="8">
    <source>
        <dbReference type="ARBA" id="ARBA00022723"/>
    </source>
</evidence>
<dbReference type="InterPro" id="IPR018957">
    <property type="entry name" value="Znf_C3HC4_RING-type"/>
</dbReference>
<dbReference type="PROSITE" id="PS50089">
    <property type="entry name" value="ZF_RING_2"/>
    <property type="match status" value="1"/>
</dbReference>
<evidence type="ECO:0000256" key="5">
    <source>
        <dbReference type="ARBA" id="ARBA00005884"/>
    </source>
</evidence>
<proteinExistence type="inferred from homology"/>
<comment type="caution">
    <text evidence="17">The sequence shown here is derived from an EMBL/GenBank/DDBJ whole genome shotgun (WGS) entry which is preliminary data.</text>
</comment>
<keyword evidence="14" id="KW-0472">Membrane</keyword>
<name>A0A565CSF7_9BRAS</name>
<dbReference type="InterPro" id="IPR044066">
    <property type="entry name" value="TRIAD_supradom"/>
</dbReference>
<evidence type="ECO:0000256" key="12">
    <source>
        <dbReference type="ARBA" id="ARBA00022833"/>
    </source>
</evidence>
<keyword evidence="8" id="KW-0479">Metal-binding</keyword>
<evidence type="ECO:0000256" key="4">
    <source>
        <dbReference type="ARBA" id="ARBA00004906"/>
    </source>
</evidence>
<evidence type="ECO:0000313" key="18">
    <source>
        <dbReference type="Proteomes" id="UP000489600"/>
    </source>
</evidence>
<dbReference type="GO" id="GO:0016567">
    <property type="term" value="P:protein ubiquitination"/>
    <property type="evidence" value="ECO:0007669"/>
    <property type="project" value="UniProtKB-UniPathway"/>
</dbReference>
<sequence length="282" mass="32507">MTAKSKESCVICFGDDIDSDLMFLVDECGHRFCFNCVKKHIEVKLIDRMIPNCLVHRCESQLSFDRCGKFLTLKLSSMWKQRIKEDSTPLKERVYCPYQSCSYLMSKTELFSLFRYTHRKSCFKCGGSFCVRCKVPWHSRLSCTDYKKLHSRPQNDNYDVKLKSLAKLKGWRQCGKCQHMIERTSGCKHITCRCGNQFCYKCGAKWRSNSHQCGISDRLQNEVPRPQGRISWFQHVVPLAIDVMFCGLVVVVIMAFGDVELLCKGKSEAAPEPNIERGPSFS</sequence>
<keyword evidence="14" id="KW-0812">Transmembrane</keyword>
<evidence type="ECO:0000256" key="6">
    <source>
        <dbReference type="ARBA" id="ARBA00012251"/>
    </source>
</evidence>